<sequence>MITATLSLLSPALLTRKPPILTTTAPLFPSSLKLTPISHNFTFKLPPKRFIPKADDGDADGGPDDYDMDEEEVEELDNKKDYDVEYEPLSASAIAVGNEDEEISMVNSKSFVHTQGWDSEKIVDYRINEEEFHKISLFDCDFFIRKPPDPDDDVYDFREMYVTPPDTDVYAIPKVLAPMPQKVLQFLLFLVQLQLLSTYDAQRLTMEVIMLLNHPSMRLEIHFINPRGRSGRWGDYSVICDINHSNIAVEVEGKQRLWVHRSAECRVWRDGIYGHSLSQLHKLHFSLQVFLFKHYRNRRLGDPDFVLDFDEIYVIDSKTKSITRAKVLVTVLGGRNRDRKTDLLVVRDKGTSFKIIHSSEREDPTTIIEKEEWARSRQDMERHLRKLRDFDVSNWF</sequence>
<accession>A0A8X8ABR1</accession>
<evidence type="ECO:0000313" key="3">
    <source>
        <dbReference type="Proteomes" id="UP000886885"/>
    </source>
</evidence>
<evidence type="ECO:0000313" key="2">
    <source>
        <dbReference type="EMBL" id="KAG6784125.1"/>
    </source>
</evidence>
<gene>
    <name evidence="2" type="ORF">POTOM_009810</name>
</gene>
<dbReference type="OrthoDB" id="781981at2759"/>
<evidence type="ECO:0000256" key="1">
    <source>
        <dbReference type="SAM" id="MobiDB-lite"/>
    </source>
</evidence>
<dbReference type="EMBL" id="JAAWWB010000004">
    <property type="protein sequence ID" value="KAG6784125.1"/>
    <property type="molecule type" value="Genomic_DNA"/>
</dbReference>
<reference evidence="2" key="1">
    <citation type="journal article" date="2020" name="bioRxiv">
        <title>Hybrid origin of Populus tomentosa Carr. identified through genome sequencing and phylogenomic analysis.</title>
        <authorList>
            <person name="An X."/>
            <person name="Gao K."/>
            <person name="Chen Z."/>
            <person name="Li J."/>
            <person name="Yang X."/>
            <person name="Yang X."/>
            <person name="Zhou J."/>
            <person name="Guo T."/>
            <person name="Zhao T."/>
            <person name="Huang S."/>
            <person name="Miao D."/>
            <person name="Khan W.U."/>
            <person name="Rao P."/>
            <person name="Ye M."/>
            <person name="Lei B."/>
            <person name="Liao W."/>
            <person name="Wang J."/>
            <person name="Ji L."/>
            <person name="Li Y."/>
            <person name="Guo B."/>
            <person name="Mustafa N.S."/>
            <person name="Li S."/>
            <person name="Yun Q."/>
            <person name="Keller S.R."/>
            <person name="Mao J."/>
            <person name="Zhang R."/>
            <person name="Strauss S.H."/>
        </authorList>
    </citation>
    <scope>NUCLEOTIDE SEQUENCE</scope>
    <source>
        <strain evidence="2">GM15</strain>
        <tissue evidence="2">Leaf</tissue>
    </source>
</reference>
<dbReference type="PANTHER" id="PTHR35994:SF1">
    <property type="entry name" value="PLASTID TRANSCRIPTIONALLY ACTIVE PROTEIN 6, CHLOROPLASTIC"/>
    <property type="match status" value="1"/>
</dbReference>
<proteinExistence type="predicted"/>
<feature type="compositionally biased region" description="Acidic residues" evidence="1">
    <location>
        <begin position="57"/>
        <end position="72"/>
    </location>
</feature>
<feature type="region of interest" description="Disordered" evidence="1">
    <location>
        <begin position="52"/>
        <end position="72"/>
    </location>
</feature>
<name>A0A8X8ABR1_POPTO</name>
<comment type="caution">
    <text evidence="2">The sequence shown here is derived from an EMBL/GenBank/DDBJ whole genome shotgun (WGS) entry which is preliminary data.</text>
</comment>
<protein>
    <submittedName>
        <fullName evidence="2">Uncharacterized protein</fullName>
    </submittedName>
</protein>
<organism evidence="2 3">
    <name type="scientific">Populus tomentosa</name>
    <name type="common">Chinese white poplar</name>
    <dbReference type="NCBI Taxonomy" id="118781"/>
    <lineage>
        <taxon>Eukaryota</taxon>
        <taxon>Viridiplantae</taxon>
        <taxon>Streptophyta</taxon>
        <taxon>Embryophyta</taxon>
        <taxon>Tracheophyta</taxon>
        <taxon>Spermatophyta</taxon>
        <taxon>Magnoliopsida</taxon>
        <taxon>eudicotyledons</taxon>
        <taxon>Gunneridae</taxon>
        <taxon>Pentapetalae</taxon>
        <taxon>rosids</taxon>
        <taxon>fabids</taxon>
        <taxon>Malpighiales</taxon>
        <taxon>Salicaceae</taxon>
        <taxon>Saliceae</taxon>
        <taxon>Populus</taxon>
    </lineage>
</organism>
<dbReference type="PANTHER" id="PTHR35994">
    <property type="entry name" value="EXPRESSED PROTEIN"/>
    <property type="match status" value="1"/>
</dbReference>
<dbReference type="AlphaFoldDB" id="A0A8X8ABR1"/>
<dbReference type="GO" id="GO:0000427">
    <property type="term" value="C:plastid-encoded plastid RNA polymerase complex"/>
    <property type="evidence" value="ECO:0007669"/>
    <property type="project" value="InterPro"/>
</dbReference>
<dbReference type="InterPro" id="IPR044710">
    <property type="entry name" value="PTAC6"/>
</dbReference>
<keyword evidence="3" id="KW-1185">Reference proteome</keyword>
<dbReference type="Proteomes" id="UP000886885">
    <property type="component" value="Chromosome 2D"/>
</dbReference>